<keyword evidence="4" id="KW-1185">Reference proteome</keyword>
<name>A0A1A9WY89_9MUSC</name>
<dbReference type="EnsemblMetazoa" id="GBRI037015-RA">
    <property type="protein sequence ID" value="GBRI037015-PA"/>
    <property type="gene ID" value="GBRI037015"/>
</dbReference>
<feature type="transmembrane region" description="Helical" evidence="2">
    <location>
        <begin position="57"/>
        <end position="78"/>
    </location>
</feature>
<dbReference type="VEuPathDB" id="VectorBase:GBRI037015"/>
<evidence type="ECO:0000313" key="4">
    <source>
        <dbReference type="Proteomes" id="UP000091820"/>
    </source>
</evidence>
<dbReference type="Proteomes" id="UP000091820">
    <property type="component" value="Unassembled WGS sequence"/>
</dbReference>
<evidence type="ECO:0000313" key="3">
    <source>
        <dbReference type="EnsemblMetazoa" id="GBRI037015-PA"/>
    </source>
</evidence>
<keyword evidence="2" id="KW-1133">Transmembrane helix</keyword>
<reference evidence="4" key="1">
    <citation type="submission" date="2014-03" db="EMBL/GenBank/DDBJ databases">
        <authorList>
            <person name="Aksoy S."/>
            <person name="Warren W."/>
            <person name="Wilson R.K."/>
        </authorList>
    </citation>
    <scope>NUCLEOTIDE SEQUENCE [LARGE SCALE GENOMIC DNA]</scope>
    <source>
        <strain evidence="4">IAEA</strain>
    </source>
</reference>
<organism evidence="3 4">
    <name type="scientific">Glossina brevipalpis</name>
    <dbReference type="NCBI Taxonomy" id="37001"/>
    <lineage>
        <taxon>Eukaryota</taxon>
        <taxon>Metazoa</taxon>
        <taxon>Ecdysozoa</taxon>
        <taxon>Arthropoda</taxon>
        <taxon>Hexapoda</taxon>
        <taxon>Insecta</taxon>
        <taxon>Pterygota</taxon>
        <taxon>Neoptera</taxon>
        <taxon>Endopterygota</taxon>
        <taxon>Diptera</taxon>
        <taxon>Brachycera</taxon>
        <taxon>Muscomorpha</taxon>
        <taxon>Hippoboscoidea</taxon>
        <taxon>Glossinidae</taxon>
        <taxon>Glossina</taxon>
    </lineage>
</organism>
<feature type="region of interest" description="Disordered" evidence="1">
    <location>
        <begin position="1"/>
        <end position="25"/>
    </location>
</feature>
<protein>
    <submittedName>
        <fullName evidence="3">Uncharacterized protein</fullName>
    </submittedName>
</protein>
<keyword evidence="2" id="KW-0472">Membrane</keyword>
<accession>A0A1A9WY89</accession>
<keyword evidence="2" id="KW-0812">Transmembrane</keyword>
<evidence type="ECO:0000256" key="1">
    <source>
        <dbReference type="SAM" id="MobiDB-lite"/>
    </source>
</evidence>
<evidence type="ECO:0000256" key="2">
    <source>
        <dbReference type="SAM" id="Phobius"/>
    </source>
</evidence>
<sequence length="179" mass="19924">MYYWADEKKRKVGSNANNEKTDGRANLHPHNFLFGKSTNGERSQICKLMKKRSAKQFTAATALALADIAAVNAIHSIAVARSSNATQTNTISMHWPAAAAEYRRCCKQPLVAAIKQIISLNCISISIRLFAVQAVGESASQSVSQSVNQSKKKSRARNKIMYHENNEDRCSPWFYCLLD</sequence>
<proteinExistence type="predicted"/>
<dbReference type="AlphaFoldDB" id="A0A1A9WY89"/>
<reference evidence="3" key="2">
    <citation type="submission" date="2020-05" db="UniProtKB">
        <authorList>
            <consortium name="EnsemblMetazoa"/>
        </authorList>
    </citation>
    <scope>IDENTIFICATION</scope>
    <source>
        <strain evidence="3">IAEA</strain>
    </source>
</reference>